<dbReference type="PROSITE" id="PS51257">
    <property type="entry name" value="PROKAR_LIPOPROTEIN"/>
    <property type="match status" value="1"/>
</dbReference>
<dbReference type="PANTHER" id="PTHR35147">
    <property type="entry name" value="CHEMORECEPTOR GLUTAMINE DEAMIDASE CHED-RELATED"/>
    <property type="match status" value="1"/>
</dbReference>
<keyword evidence="5" id="KW-1185">Reference proteome</keyword>
<organism evidence="4 5">
    <name type="scientific">Fusibacter ferrireducens</name>
    <dbReference type="NCBI Taxonomy" id="2785058"/>
    <lineage>
        <taxon>Bacteria</taxon>
        <taxon>Bacillati</taxon>
        <taxon>Bacillota</taxon>
        <taxon>Clostridia</taxon>
        <taxon>Eubacteriales</taxon>
        <taxon>Eubacteriales Family XII. Incertae Sedis</taxon>
        <taxon>Fusibacter</taxon>
    </lineage>
</organism>
<comment type="caution">
    <text evidence="4">The sequence shown here is derived from an EMBL/GenBank/DDBJ whole genome shotgun (WGS) entry which is preliminary data.</text>
</comment>
<reference evidence="4 5" key="1">
    <citation type="submission" date="2020-11" db="EMBL/GenBank/DDBJ databases">
        <title>Fusibacter basophilias sp. nov.</title>
        <authorList>
            <person name="Qiu D."/>
        </authorList>
    </citation>
    <scope>NUCLEOTIDE SEQUENCE [LARGE SCALE GENOMIC DNA]</scope>
    <source>
        <strain evidence="4 5">Q10-2</strain>
    </source>
</reference>
<evidence type="ECO:0000313" key="4">
    <source>
        <dbReference type="EMBL" id="MBF4691752.1"/>
    </source>
</evidence>
<evidence type="ECO:0000256" key="3">
    <source>
        <dbReference type="HAMAP-Rule" id="MF_01440"/>
    </source>
</evidence>
<dbReference type="InterPro" id="IPR005659">
    <property type="entry name" value="Chemorcpt_Glu_NH3ase_CheD"/>
</dbReference>
<dbReference type="Proteomes" id="UP000614200">
    <property type="component" value="Unassembled WGS sequence"/>
</dbReference>
<comment type="catalytic activity">
    <reaction evidence="3">
        <text>L-glutaminyl-[protein] + H2O = L-glutamyl-[protein] + NH4(+)</text>
        <dbReference type="Rhea" id="RHEA:16441"/>
        <dbReference type="Rhea" id="RHEA-COMP:10207"/>
        <dbReference type="Rhea" id="RHEA-COMP:10208"/>
        <dbReference type="ChEBI" id="CHEBI:15377"/>
        <dbReference type="ChEBI" id="CHEBI:28938"/>
        <dbReference type="ChEBI" id="CHEBI:29973"/>
        <dbReference type="ChEBI" id="CHEBI:30011"/>
        <dbReference type="EC" id="3.5.1.44"/>
    </reaction>
</comment>
<dbReference type="PANTHER" id="PTHR35147:SF1">
    <property type="entry name" value="CHEMORECEPTOR GLUTAMINE DEAMIDASE CHED-RELATED"/>
    <property type="match status" value="1"/>
</dbReference>
<gene>
    <name evidence="3" type="primary">cheD</name>
    <name evidence="4" type="ORF">ISU02_01405</name>
</gene>
<dbReference type="InterPro" id="IPR011324">
    <property type="entry name" value="Cytotoxic_necrot_fac-like_cat"/>
</dbReference>
<dbReference type="Pfam" id="PF03975">
    <property type="entry name" value="CheD"/>
    <property type="match status" value="1"/>
</dbReference>
<dbReference type="Gene3D" id="3.30.1330.200">
    <property type="match status" value="1"/>
</dbReference>
<dbReference type="RefSeq" id="WP_194699991.1">
    <property type="nucleotide sequence ID" value="NZ_JADKNH010000001.1"/>
</dbReference>
<comment type="function">
    <text evidence="3">Probably deamidates glutamine residues to glutamate on methyl-accepting chemotaxis receptors (MCPs), playing an important role in chemotaxis.</text>
</comment>
<dbReference type="InterPro" id="IPR038592">
    <property type="entry name" value="CheD-like_sf"/>
</dbReference>
<proteinExistence type="inferred from homology"/>
<dbReference type="EMBL" id="JADKNH010000001">
    <property type="protein sequence ID" value="MBF4691752.1"/>
    <property type="molecule type" value="Genomic_DNA"/>
</dbReference>
<evidence type="ECO:0000256" key="1">
    <source>
        <dbReference type="ARBA" id="ARBA00022500"/>
    </source>
</evidence>
<evidence type="ECO:0000256" key="2">
    <source>
        <dbReference type="ARBA" id="ARBA00022801"/>
    </source>
</evidence>
<dbReference type="SUPFAM" id="SSF64438">
    <property type="entry name" value="CNF1/YfiH-like putative cysteine hydrolases"/>
    <property type="match status" value="1"/>
</dbReference>
<dbReference type="EC" id="3.5.1.44" evidence="3"/>
<evidence type="ECO:0000313" key="5">
    <source>
        <dbReference type="Proteomes" id="UP000614200"/>
    </source>
</evidence>
<name>A0ABR9ZMQ3_9FIRM</name>
<keyword evidence="1 3" id="KW-0145">Chemotaxis</keyword>
<dbReference type="CDD" id="cd16352">
    <property type="entry name" value="CheD"/>
    <property type="match status" value="1"/>
</dbReference>
<accession>A0ABR9ZMQ3</accession>
<sequence length="161" mass="17290">MSTMIKVGMADLKVADFPNALTTLGLGSCVGICLYDPLTKVTGMAHIMLPSSKAIRKNENVAKFADTAIAELVSQMESKGAKKSRFYAKIAGGAQMFSFSSQNDAMKIGERNAEAVRMILKEMGIPIKADETGGNFGRTIEFYSEDGKLLIKTAGKGIKEL</sequence>
<dbReference type="HAMAP" id="MF_01440">
    <property type="entry name" value="CheD"/>
    <property type="match status" value="1"/>
</dbReference>
<protein>
    <recommendedName>
        <fullName evidence="3">Probable chemoreceptor glutamine deamidase CheD</fullName>
        <ecNumber evidence="3">3.5.1.44</ecNumber>
    </recommendedName>
</protein>
<keyword evidence="2 3" id="KW-0378">Hydrolase</keyword>
<comment type="similarity">
    <text evidence="3">Belongs to the CheD family.</text>
</comment>